<feature type="region of interest" description="Disordered" evidence="1">
    <location>
        <begin position="420"/>
        <end position="439"/>
    </location>
</feature>
<reference evidence="3 4" key="1">
    <citation type="submission" date="2016-10" db="EMBL/GenBank/DDBJ databases">
        <authorList>
            <person name="Varghese N."/>
            <person name="Submissions S."/>
        </authorList>
    </citation>
    <scope>NUCLEOTIDE SEQUENCE [LARGE SCALE GENOMIC DNA]</scope>
    <source>
        <strain evidence="3 4">CGMCC 1.6497</strain>
    </source>
</reference>
<keyword evidence="4" id="KW-1185">Reference proteome</keyword>
<protein>
    <submittedName>
        <fullName evidence="3">Uncharacterized iron-regulated membrane protein</fullName>
    </submittedName>
</protein>
<organism evidence="3 4">
    <name type="scientific">Filomicrobium insigne</name>
    <dbReference type="NCBI Taxonomy" id="418854"/>
    <lineage>
        <taxon>Bacteria</taxon>
        <taxon>Pseudomonadati</taxon>
        <taxon>Pseudomonadota</taxon>
        <taxon>Alphaproteobacteria</taxon>
        <taxon>Hyphomicrobiales</taxon>
        <taxon>Hyphomicrobiaceae</taxon>
        <taxon>Filomicrobium</taxon>
    </lineage>
</organism>
<evidence type="ECO:0000256" key="1">
    <source>
        <dbReference type="SAM" id="MobiDB-lite"/>
    </source>
</evidence>
<evidence type="ECO:0000313" key="4">
    <source>
        <dbReference type="Proteomes" id="UP000198795"/>
    </source>
</evidence>
<sequence length="439" mass="49017">MRNAFVIIHRWAGLFIAVFLLIAGLTGALISWDHELDEALNPHLFHAKSTGGPSIDPLALAKKIEEADPRVRATFFPLAIEEGHNFEAFVQPRVDPKTGELYSVDYNQVFLDPVTGEVAGKRFWGAISLDSENILPFLYKLHYSMHIPDMWNIEIGMWFMGLVGIVWLFDCFVGFYLTLPRRRRGSAAAAVATGAKHAEGPQAGTSQSWWQRWKPAWKIKRGASTYRLNLDLHRAFGLWLWLMLFILAFTSISMNLNDEVVRPILSTVSTLTPDAFDDVAGTPLNKPIEPKLNFAEAIKAAGREMQRQGWNEPPGSVFYGTQHGLYAVSFYRPEDDHNTMAMKMLFVDASDGSFKGGRIPWEGTAADIFMQLQFPLHSGRIAGIPGRVFLSFMGLVVALLSITGIVIWFKKRAARQSATASRTRDRGYGSSAPNNIPAE</sequence>
<keyword evidence="2" id="KW-0472">Membrane</keyword>
<dbReference type="PANTHER" id="PTHR34219">
    <property type="entry name" value="IRON-REGULATED INNER MEMBRANE PROTEIN-RELATED"/>
    <property type="match status" value="1"/>
</dbReference>
<feature type="transmembrane region" description="Helical" evidence="2">
    <location>
        <begin position="388"/>
        <end position="409"/>
    </location>
</feature>
<dbReference type="EMBL" id="FNJC01000004">
    <property type="protein sequence ID" value="SDP48188.1"/>
    <property type="molecule type" value="Genomic_DNA"/>
</dbReference>
<accession>A0A1H0T3S2</accession>
<proteinExistence type="predicted"/>
<name>A0A1H0T3S2_9HYPH</name>
<feature type="transmembrane region" description="Helical" evidence="2">
    <location>
        <begin position="236"/>
        <end position="256"/>
    </location>
</feature>
<dbReference type="Proteomes" id="UP000198795">
    <property type="component" value="Unassembled WGS sequence"/>
</dbReference>
<evidence type="ECO:0000313" key="3">
    <source>
        <dbReference type="EMBL" id="SDP48188.1"/>
    </source>
</evidence>
<comment type="caution">
    <text evidence="3">The sequence shown here is derived from an EMBL/GenBank/DDBJ whole genome shotgun (WGS) entry which is preliminary data.</text>
</comment>
<feature type="transmembrane region" description="Helical" evidence="2">
    <location>
        <begin position="155"/>
        <end position="177"/>
    </location>
</feature>
<dbReference type="InterPro" id="IPR005625">
    <property type="entry name" value="PepSY-ass_TM"/>
</dbReference>
<feature type="transmembrane region" description="Helical" evidence="2">
    <location>
        <begin position="12"/>
        <end position="32"/>
    </location>
</feature>
<evidence type="ECO:0000256" key="2">
    <source>
        <dbReference type="SAM" id="Phobius"/>
    </source>
</evidence>
<dbReference type="PANTHER" id="PTHR34219:SF5">
    <property type="entry name" value="BLR4505 PROTEIN"/>
    <property type="match status" value="1"/>
</dbReference>
<dbReference type="Pfam" id="PF03929">
    <property type="entry name" value="PepSY_TM"/>
    <property type="match status" value="1"/>
</dbReference>
<keyword evidence="2" id="KW-1133">Transmembrane helix</keyword>
<gene>
    <name evidence="3" type="ORF">SAMN04488061_3136</name>
</gene>
<keyword evidence="2" id="KW-0812">Transmembrane</keyword>
<dbReference type="RefSeq" id="WP_090230036.1">
    <property type="nucleotide sequence ID" value="NZ_FNJC01000004.1"/>
</dbReference>